<name>A0ABP5UJG2_9ACTN</name>
<sequence length="57" mass="6296">MARRRHGPDRLTVGYVQLRPQFAAAAIRCYLQHPEQRPAIGTPDGCARLNAAVQEAP</sequence>
<protein>
    <submittedName>
        <fullName evidence="1">Uncharacterized protein</fullName>
    </submittedName>
</protein>
<accession>A0ABP5UJG2</accession>
<dbReference type="RefSeq" id="WP_344618559.1">
    <property type="nucleotide sequence ID" value="NZ_BAAARV010000086.1"/>
</dbReference>
<reference evidence="2" key="1">
    <citation type="journal article" date="2019" name="Int. J. Syst. Evol. Microbiol.">
        <title>The Global Catalogue of Microorganisms (GCM) 10K type strain sequencing project: providing services to taxonomists for standard genome sequencing and annotation.</title>
        <authorList>
            <consortium name="The Broad Institute Genomics Platform"/>
            <consortium name="The Broad Institute Genome Sequencing Center for Infectious Disease"/>
            <person name="Wu L."/>
            <person name="Ma J."/>
        </authorList>
    </citation>
    <scope>NUCLEOTIDE SEQUENCE [LARGE SCALE GENOMIC DNA]</scope>
    <source>
        <strain evidence="2">JCM 3272</strain>
    </source>
</reference>
<evidence type="ECO:0000313" key="1">
    <source>
        <dbReference type="EMBL" id="GAA2380231.1"/>
    </source>
</evidence>
<proteinExistence type="predicted"/>
<gene>
    <name evidence="1" type="ORF">GCM10010170_087320</name>
</gene>
<dbReference type="Proteomes" id="UP001501444">
    <property type="component" value="Unassembled WGS sequence"/>
</dbReference>
<comment type="caution">
    <text evidence="1">The sequence shown here is derived from an EMBL/GenBank/DDBJ whole genome shotgun (WGS) entry which is preliminary data.</text>
</comment>
<dbReference type="EMBL" id="BAAARV010000086">
    <property type="protein sequence ID" value="GAA2380231.1"/>
    <property type="molecule type" value="Genomic_DNA"/>
</dbReference>
<evidence type="ECO:0000313" key="2">
    <source>
        <dbReference type="Proteomes" id="UP001501444"/>
    </source>
</evidence>
<keyword evidence="2" id="KW-1185">Reference proteome</keyword>
<organism evidence="1 2">
    <name type="scientific">Dactylosporangium salmoneum</name>
    <dbReference type="NCBI Taxonomy" id="53361"/>
    <lineage>
        <taxon>Bacteria</taxon>
        <taxon>Bacillati</taxon>
        <taxon>Actinomycetota</taxon>
        <taxon>Actinomycetes</taxon>
        <taxon>Micromonosporales</taxon>
        <taxon>Micromonosporaceae</taxon>
        <taxon>Dactylosporangium</taxon>
    </lineage>
</organism>